<keyword evidence="8" id="KW-1185">Reference proteome</keyword>
<feature type="transmembrane region" description="Helical" evidence="5">
    <location>
        <begin position="354"/>
        <end position="374"/>
    </location>
</feature>
<dbReference type="InterPro" id="IPR020846">
    <property type="entry name" value="MFS_dom"/>
</dbReference>
<evidence type="ECO:0000256" key="1">
    <source>
        <dbReference type="ARBA" id="ARBA00004651"/>
    </source>
</evidence>
<dbReference type="GO" id="GO:0022857">
    <property type="term" value="F:transmembrane transporter activity"/>
    <property type="evidence" value="ECO:0007669"/>
    <property type="project" value="InterPro"/>
</dbReference>
<protein>
    <submittedName>
        <fullName evidence="7">MFS transporter</fullName>
    </submittedName>
</protein>
<feature type="transmembrane region" description="Helical" evidence="5">
    <location>
        <begin position="301"/>
        <end position="319"/>
    </location>
</feature>
<dbReference type="SUPFAM" id="SSF103473">
    <property type="entry name" value="MFS general substrate transporter"/>
    <property type="match status" value="1"/>
</dbReference>
<proteinExistence type="predicted"/>
<dbReference type="InterPro" id="IPR011701">
    <property type="entry name" value="MFS"/>
</dbReference>
<dbReference type="PANTHER" id="PTHR23526">
    <property type="entry name" value="INTEGRAL MEMBRANE TRANSPORT PROTEIN-RELATED"/>
    <property type="match status" value="1"/>
</dbReference>
<comment type="subcellular location">
    <subcellularLocation>
        <location evidence="1">Cell membrane</location>
        <topology evidence="1">Multi-pass membrane protein</topology>
    </subcellularLocation>
</comment>
<name>A0A9X5E9U4_9CYAN</name>
<feature type="transmembrane region" description="Helical" evidence="5">
    <location>
        <begin position="135"/>
        <end position="156"/>
    </location>
</feature>
<accession>A0A9X5E9U4</accession>
<dbReference type="InterPro" id="IPR052528">
    <property type="entry name" value="Sugar_transport-like"/>
</dbReference>
<gene>
    <name evidence="7" type="ORF">QH73_0023520</name>
</gene>
<evidence type="ECO:0000313" key="8">
    <source>
        <dbReference type="Proteomes" id="UP000031532"/>
    </source>
</evidence>
<dbReference type="InterPro" id="IPR036259">
    <property type="entry name" value="MFS_trans_sf"/>
</dbReference>
<dbReference type="PROSITE" id="PS50850">
    <property type="entry name" value="MFS"/>
    <property type="match status" value="1"/>
</dbReference>
<reference evidence="7 8" key="1">
    <citation type="journal article" date="2015" name="Genome Announc.">
        <title>Draft Genome Sequence of the Terrestrial Cyanobacterium Scytonema millei VB511283, Isolated from Eastern India.</title>
        <authorList>
            <person name="Sen D."/>
            <person name="Chandrababunaidu M.M."/>
            <person name="Singh D."/>
            <person name="Sanghi N."/>
            <person name="Ghorai A."/>
            <person name="Mishra G.P."/>
            <person name="Madduluri M."/>
            <person name="Adhikary S.P."/>
            <person name="Tripathy S."/>
        </authorList>
    </citation>
    <scope>NUCLEOTIDE SEQUENCE [LARGE SCALE GENOMIC DNA]</scope>
    <source>
        <strain evidence="7 8">VB511283</strain>
    </source>
</reference>
<dbReference type="AlphaFoldDB" id="A0A9X5E9U4"/>
<evidence type="ECO:0000256" key="5">
    <source>
        <dbReference type="SAM" id="Phobius"/>
    </source>
</evidence>
<dbReference type="PANTHER" id="PTHR23526:SF2">
    <property type="entry name" value="MAJOR FACILITATOR SUPERFAMILY (MFS) PROFILE DOMAIN-CONTAINING PROTEIN"/>
    <property type="match status" value="1"/>
</dbReference>
<comment type="caution">
    <text evidence="7">The sequence shown here is derived from an EMBL/GenBank/DDBJ whole genome shotgun (WGS) entry which is preliminary data.</text>
</comment>
<dbReference type="OrthoDB" id="9772882at2"/>
<sequence length="481" mass="52111">MSALSNTQPLAAATELTTHQPPIISKPVLRTSLKASTIDGVFAAIFSSVTSGVLLTNFLLQLGANPLEVGMLSSIPMLTSLLQPLGAFLAERSSSRHFFCWWTFIPARLLWLIPIAGICWIGWFNANSHQLVRLTLATIFASNILAGLGTSSWLSWMAALVPHRLRGRYFGFRNSAASLTTLIAVPLAGLTISILPGDTIQGYGIVLGLGIIAGIISLACQNFMVDINPQLPPPSLLSPSQSHSLAVAEVIQPPPIFSLFRDLNFVKFLLYFGLWAFAVNLIVPFYNLYLLDNLKLDLNWVSLYTSLHAGTNLVMLLIWGKLADRLGNRPLLLIIGILVGVLPLFWLGTGNNLLSLWLWLPLIHLVKGSLWAAIDLCSNNIQMELAPKSHPSSYFAIAAATAGVFGALGTTVGSQLTTLDAIGGLPGVFIISTIVRLLALFPLIFVREPRSQSLTQVLRLHLRKPQLVTEEPATSATNSAQ</sequence>
<evidence type="ECO:0000256" key="3">
    <source>
        <dbReference type="ARBA" id="ARBA00022989"/>
    </source>
</evidence>
<feature type="transmembrane region" description="Helical" evidence="5">
    <location>
        <begin position="101"/>
        <end position="123"/>
    </location>
</feature>
<dbReference type="EMBL" id="JTJC03000009">
    <property type="protein sequence ID" value="NHC37568.1"/>
    <property type="molecule type" value="Genomic_DNA"/>
</dbReference>
<keyword evidence="4 5" id="KW-0472">Membrane</keyword>
<feature type="transmembrane region" description="Helical" evidence="5">
    <location>
        <begin position="200"/>
        <end position="220"/>
    </location>
</feature>
<evidence type="ECO:0000259" key="6">
    <source>
        <dbReference type="PROSITE" id="PS50850"/>
    </source>
</evidence>
<dbReference type="GO" id="GO:0005886">
    <property type="term" value="C:plasma membrane"/>
    <property type="evidence" value="ECO:0007669"/>
    <property type="project" value="UniProtKB-SubCell"/>
</dbReference>
<dbReference type="RefSeq" id="WP_039713519.1">
    <property type="nucleotide sequence ID" value="NZ_JTJC03000009.1"/>
</dbReference>
<feature type="transmembrane region" description="Helical" evidence="5">
    <location>
        <begin position="40"/>
        <end position="63"/>
    </location>
</feature>
<keyword evidence="2 5" id="KW-0812">Transmembrane</keyword>
<feature type="transmembrane region" description="Helical" evidence="5">
    <location>
        <begin position="331"/>
        <end position="348"/>
    </location>
</feature>
<feature type="transmembrane region" description="Helical" evidence="5">
    <location>
        <begin position="394"/>
        <end position="413"/>
    </location>
</feature>
<dbReference type="Pfam" id="PF07690">
    <property type="entry name" value="MFS_1"/>
    <property type="match status" value="1"/>
</dbReference>
<feature type="transmembrane region" description="Helical" evidence="5">
    <location>
        <begin position="425"/>
        <end position="446"/>
    </location>
</feature>
<evidence type="ECO:0000313" key="7">
    <source>
        <dbReference type="EMBL" id="NHC37568.1"/>
    </source>
</evidence>
<dbReference type="Gene3D" id="1.20.1250.20">
    <property type="entry name" value="MFS general substrate transporter like domains"/>
    <property type="match status" value="2"/>
</dbReference>
<keyword evidence="3 5" id="KW-1133">Transmembrane helix</keyword>
<feature type="transmembrane region" description="Helical" evidence="5">
    <location>
        <begin position="69"/>
        <end position="89"/>
    </location>
</feature>
<dbReference type="Proteomes" id="UP000031532">
    <property type="component" value="Unassembled WGS sequence"/>
</dbReference>
<feature type="transmembrane region" description="Helical" evidence="5">
    <location>
        <begin position="268"/>
        <end position="289"/>
    </location>
</feature>
<evidence type="ECO:0000256" key="4">
    <source>
        <dbReference type="ARBA" id="ARBA00023136"/>
    </source>
</evidence>
<organism evidence="7 8">
    <name type="scientific">Scytonema millei VB511283</name>
    <dbReference type="NCBI Taxonomy" id="1245923"/>
    <lineage>
        <taxon>Bacteria</taxon>
        <taxon>Bacillati</taxon>
        <taxon>Cyanobacteriota</taxon>
        <taxon>Cyanophyceae</taxon>
        <taxon>Nostocales</taxon>
        <taxon>Scytonemataceae</taxon>
        <taxon>Scytonema</taxon>
    </lineage>
</organism>
<feature type="transmembrane region" description="Helical" evidence="5">
    <location>
        <begin position="176"/>
        <end position="194"/>
    </location>
</feature>
<evidence type="ECO:0000256" key="2">
    <source>
        <dbReference type="ARBA" id="ARBA00022692"/>
    </source>
</evidence>
<feature type="domain" description="Major facilitator superfamily (MFS) profile" evidence="6">
    <location>
        <begin position="264"/>
        <end position="481"/>
    </location>
</feature>